<dbReference type="GO" id="GO:0005737">
    <property type="term" value="C:cytoplasm"/>
    <property type="evidence" value="ECO:0007669"/>
    <property type="project" value="TreeGrafter"/>
</dbReference>
<dbReference type="GO" id="GO:0043041">
    <property type="term" value="P:amino acid activation for nonribosomal peptide biosynthetic process"/>
    <property type="evidence" value="ECO:0007669"/>
    <property type="project" value="TreeGrafter"/>
</dbReference>
<proteinExistence type="predicted"/>
<evidence type="ECO:0000259" key="1">
    <source>
        <dbReference type="Pfam" id="PF00501"/>
    </source>
</evidence>
<dbReference type="EMBL" id="CP002581">
    <property type="protein sequence ID" value="AJK48341.1"/>
    <property type="molecule type" value="Genomic_DNA"/>
</dbReference>
<dbReference type="InterPro" id="IPR042099">
    <property type="entry name" value="ANL_N_sf"/>
</dbReference>
<dbReference type="GO" id="GO:0047462">
    <property type="term" value="F:phenylalanine racemase (ATP-hydrolyzing) activity"/>
    <property type="evidence" value="ECO:0007669"/>
    <property type="project" value="UniProtKB-EC"/>
</dbReference>
<name>A0A0B6S7Z4_BURPL</name>
<sequence>MSPALQKVPIETHRRRVIEMSGHIVQAIQTHAQATPYRAALSDSRGDFSYADLDIFSTRFALRLQSYGCAPGDRVVMVASRCALMVATMVGTFKAGCIHVPLDPKMPVERLRYILTDIAPALVIADDEIAELVAGALPEAAPVLRVSDVERLHDDDDSALRDACVRALPLPDLDPSATAYCIYTSGSTGRPKGVLIAHRGIADFFDGTRRVYEVTAQSRCASFSPLHFDVFLMDMLFPLSQGAHLYVHDDVVVPDIMLDALCAHDVTHFSAWGMMLGLLAQAEHFATAPLPHLKQILTGTDVPDIKTVQRWMRKTPGVQVINAYGPTEATCASTAHVIREIEPERRTLYPIGVPLEHVKVLLVGDDGRAIDTPDTPGELMVGGTQVMQGYWHLPEETAARLTHVGGVPFYRTGDLCRWLDDGSLFYMGRRDNEVKLGGYRIHLNEVRRVIDSVPHVHGSEIVVLDTRFGEKVLAAGVLFEQAQAVDTGSQLAAIRQRLAGELPAYMVPRYLTVLDEFPVLSSGKTDRKALLSILQQRINTSHQEEVNS</sequence>
<dbReference type="Proteomes" id="UP000031838">
    <property type="component" value="Chromosome 2"/>
</dbReference>
<dbReference type="HOGENOM" id="CLU_000022_2_12_4"/>
<organism evidence="2 3">
    <name type="scientific">Burkholderia plantarii</name>
    <dbReference type="NCBI Taxonomy" id="41899"/>
    <lineage>
        <taxon>Bacteria</taxon>
        <taxon>Pseudomonadati</taxon>
        <taxon>Pseudomonadota</taxon>
        <taxon>Betaproteobacteria</taxon>
        <taxon>Burkholderiales</taxon>
        <taxon>Burkholderiaceae</taxon>
        <taxon>Burkholderia</taxon>
    </lineage>
</organism>
<dbReference type="InterPro" id="IPR045851">
    <property type="entry name" value="AMP-bd_C_sf"/>
</dbReference>
<dbReference type="KEGG" id="bgp:BGL_2c02450"/>
<dbReference type="Pfam" id="PF00501">
    <property type="entry name" value="AMP-binding"/>
    <property type="match status" value="1"/>
</dbReference>
<accession>A0A0B6S7Z4</accession>
<feature type="domain" description="AMP-dependent synthetase/ligase" evidence="1">
    <location>
        <begin position="29"/>
        <end position="391"/>
    </location>
</feature>
<dbReference type="EC" id="5.1.1.11" evidence="2"/>
<dbReference type="GO" id="GO:0031177">
    <property type="term" value="F:phosphopantetheine binding"/>
    <property type="evidence" value="ECO:0007669"/>
    <property type="project" value="TreeGrafter"/>
</dbReference>
<dbReference type="Gene3D" id="3.30.300.30">
    <property type="match status" value="1"/>
</dbReference>
<evidence type="ECO:0000313" key="2">
    <source>
        <dbReference type="EMBL" id="AJK48341.1"/>
    </source>
</evidence>
<dbReference type="InterPro" id="IPR000873">
    <property type="entry name" value="AMP-dep_synth/lig_dom"/>
</dbReference>
<dbReference type="SUPFAM" id="SSF56801">
    <property type="entry name" value="Acetyl-CoA synthetase-like"/>
    <property type="match status" value="1"/>
</dbReference>
<dbReference type="AlphaFoldDB" id="A0A0B6S7Z4"/>
<gene>
    <name evidence="2" type="primary">tycB</name>
    <name evidence="2" type="ORF">BGL_2c02450</name>
</gene>
<dbReference type="CDD" id="cd05930">
    <property type="entry name" value="A_NRPS"/>
    <property type="match status" value="1"/>
</dbReference>
<dbReference type="GO" id="GO:0044550">
    <property type="term" value="P:secondary metabolite biosynthetic process"/>
    <property type="evidence" value="ECO:0007669"/>
    <property type="project" value="TreeGrafter"/>
</dbReference>
<dbReference type="Gene3D" id="3.40.50.12780">
    <property type="entry name" value="N-terminal domain of ligase-like"/>
    <property type="match status" value="1"/>
</dbReference>
<reference evidence="3" key="1">
    <citation type="submission" date="2011-03" db="EMBL/GenBank/DDBJ databases">
        <authorList>
            <person name="Voget S."/>
            <person name="Streit W.R."/>
            <person name="Jaeger K.E."/>
            <person name="Daniel R."/>
        </authorList>
    </citation>
    <scope>NUCLEOTIDE SEQUENCE [LARGE SCALE GENOMIC DNA]</scope>
    <source>
        <strain evidence="3">PG1</strain>
    </source>
</reference>
<dbReference type="PANTHER" id="PTHR45527">
    <property type="entry name" value="NONRIBOSOMAL PEPTIDE SYNTHETASE"/>
    <property type="match status" value="1"/>
</dbReference>
<keyword evidence="2" id="KW-0413">Isomerase</keyword>
<dbReference type="NCBIfam" id="TIGR01733">
    <property type="entry name" value="AA-adenyl-dom"/>
    <property type="match status" value="1"/>
</dbReference>
<evidence type="ECO:0000313" key="3">
    <source>
        <dbReference type="Proteomes" id="UP000031838"/>
    </source>
</evidence>
<keyword evidence="3" id="KW-1185">Reference proteome</keyword>
<dbReference type="PANTHER" id="PTHR45527:SF1">
    <property type="entry name" value="FATTY ACID SYNTHASE"/>
    <property type="match status" value="1"/>
</dbReference>
<dbReference type="InterPro" id="IPR010071">
    <property type="entry name" value="AA_adenyl_dom"/>
</dbReference>
<protein>
    <submittedName>
        <fullName evidence="2">Tyrocidine synthase 2</fullName>
        <ecNumber evidence="2">5.1.1.11</ecNumber>
    </submittedName>
</protein>
<reference evidence="2 3" key="2">
    <citation type="journal article" date="2016" name="Appl. Microbiol. Biotechnol.">
        <title>Mutations improving production and secretion of extracellular lipase by Burkholderia glumae PG1.</title>
        <authorList>
            <person name="Knapp A."/>
            <person name="Voget S."/>
            <person name="Gao R."/>
            <person name="Zaburannyi N."/>
            <person name="Krysciak D."/>
            <person name="Breuer M."/>
            <person name="Hauer B."/>
            <person name="Streit W.R."/>
            <person name="Muller R."/>
            <person name="Daniel R."/>
            <person name="Jaeger K.E."/>
        </authorList>
    </citation>
    <scope>NUCLEOTIDE SEQUENCE [LARGE SCALE GENOMIC DNA]</scope>
    <source>
        <strain evidence="2 3">PG1</strain>
    </source>
</reference>